<feature type="region of interest" description="Disordered" evidence="1">
    <location>
        <begin position="1"/>
        <end position="41"/>
    </location>
</feature>
<reference evidence="2" key="1">
    <citation type="journal article" date="2020" name="Nature">
        <title>Giant virus diversity and host interactions through global metagenomics.</title>
        <authorList>
            <person name="Schulz F."/>
            <person name="Roux S."/>
            <person name="Paez-Espino D."/>
            <person name="Jungbluth S."/>
            <person name="Walsh D.A."/>
            <person name="Denef V.J."/>
            <person name="McMahon K.D."/>
            <person name="Konstantinidis K.T."/>
            <person name="Eloe-Fadrosh E.A."/>
            <person name="Kyrpides N.C."/>
            <person name="Woyke T."/>
        </authorList>
    </citation>
    <scope>NUCLEOTIDE SEQUENCE</scope>
    <source>
        <strain evidence="2">GVMAG-M-3300023179-99</strain>
    </source>
</reference>
<evidence type="ECO:0000256" key="1">
    <source>
        <dbReference type="SAM" id="MobiDB-lite"/>
    </source>
</evidence>
<name>A0A6C0HER1_9ZZZZ</name>
<proteinExistence type="predicted"/>
<organism evidence="2">
    <name type="scientific">viral metagenome</name>
    <dbReference type="NCBI Taxonomy" id="1070528"/>
    <lineage>
        <taxon>unclassified sequences</taxon>
        <taxon>metagenomes</taxon>
        <taxon>organismal metagenomes</taxon>
    </lineage>
</organism>
<protein>
    <submittedName>
        <fullName evidence="2">Uncharacterized protein</fullName>
    </submittedName>
</protein>
<feature type="compositionally biased region" description="Basic and acidic residues" evidence="1">
    <location>
        <begin position="28"/>
        <end position="41"/>
    </location>
</feature>
<evidence type="ECO:0000313" key="2">
    <source>
        <dbReference type="EMBL" id="QHT79111.1"/>
    </source>
</evidence>
<sequence>MPGPNKMQELIKRAKDAAAAKATSATETKVKPVKSDPVKPK</sequence>
<feature type="compositionally biased region" description="Basic and acidic residues" evidence="1">
    <location>
        <begin position="9"/>
        <end position="18"/>
    </location>
</feature>
<dbReference type="AlphaFoldDB" id="A0A6C0HER1"/>
<dbReference type="EMBL" id="MN739946">
    <property type="protein sequence ID" value="QHT79111.1"/>
    <property type="molecule type" value="Genomic_DNA"/>
</dbReference>
<accession>A0A6C0HER1</accession>